<accession>A0A7W7W5L5</accession>
<gene>
    <name evidence="1" type="ORF">F4561_004735</name>
</gene>
<protein>
    <recommendedName>
        <fullName evidence="3">PIN domain-containing protein</fullName>
    </recommendedName>
</protein>
<dbReference type="Proteomes" id="UP000523007">
    <property type="component" value="Unassembled WGS sequence"/>
</dbReference>
<sequence length="31" mass="3239">MLLATELNALVLTSDPGDLARIDPSLTLVSV</sequence>
<organism evidence="1 2">
    <name type="scientific">Lipingzhangella halophila</name>
    <dbReference type="NCBI Taxonomy" id="1783352"/>
    <lineage>
        <taxon>Bacteria</taxon>
        <taxon>Bacillati</taxon>
        <taxon>Actinomycetota</taxon>
        <taxon>Actinomycetes</taxon>
        <taxon>Streptosporangiales</taxon>
        <taxon>Nocardiopsidaceae</taxon>
        <taxon>Lipingzhangella</taxon>
    </lineage>
</organism>
<proteinExistence type="predicted"/>
<comment type="caution">
    <text evidence="1">The sequence shown here is derived from an EMBL/GenBank/DDBJ whole genome shotgun (WGS) entry which is preliminary data.</text>
</comment>
<keyword evidence="2" id="KW-1185">Reference proteome</keyword>
<evidence type="ECO:0000313" key="2">
    <source>
        <dbReference type="Proteomes" id="UP000523007"/>
    </source>
</evidence>
<name>A0A7W7W5L5_9ACTN</name>
<reference evidence="1 2" key="1">
    <citation type="submission" date="2020-08" db="EMBL/GenBank/DDBJ databases">
        <title>Sequencing the genomes of 1000 actinobacteria strains.</title>
        <authorList>
            <person name="Klenk H.-P."/>
        </authorList>
    </citation>
    <scope>NUCLEOTIDE SEQUENCE [LARGE SCALE GENOMIC DNA]</scope>
    <source>
        <strain evidence="1 2">DSM 102030</strain>
    </source>
</reference>
<dbReference type="AlphaFoldDB" id="A0A7W7W5L5"/>
<dbReference type="EMBL" id="JACHJT010000001">
    <property type="protein sequence ID" value="MBB4933915.1"/>
    <property type="molecule type" value="Genomic_DNA"/>
</dbReference>
<evidence type="ECO:0008006" key="3">
    <source>
        <dbReference type="Google" id="ProtNLM"/>
    </source>
</evidence>
<evidence type="ECO:0000313" key="1">
    <source>
        <dbReference type="EMBL" id="MBB4933915.1"/>
    </source>
</evidence>